<evidence type="ECO:0000259" key="1">
    <source>
        <dbReference type="Pfam" id="PF07005"/>
    </source>
</evidence>
<dbReference type="EMBL" id="CP033169">
    <property type="protein sequence ID" value="AYO29779.1"/>
    <property type="molecule type" value="Genomic_DNA"/>
</dbReference>
<organism evidence="2 3">
    <name type="scientific">Biomaibacter acetigenes</name>
    <dbReference type="NCBI Taxonomy" id="2316383"/>
    <lineage>
        <taxon>Bacteria</taxon>
        <taxon>Bacillati</taxon>
        <taxon>Bacillota</taxon>
        <taxon>Clostridia</taxon>
        <taxon>Thermosediminibacterales</taxon>
        <taxon>Tepidanaerobacteraceae</taxon>
        <taxon>Biomaibacter</taxon>
    </lineage>
</organism>
<dbReference type="InterPro" id="IPR037051">
    <property type="entry name" value="4-carb_acid_sugar_kinase_N_sf"/>
</dbReference>
<feature type="domain" description="Four-carbon acid sugar kinase N-terminal" evidence="1">
    <location>
        <begin position="2"/>
        <end position="42"/>
    </location>
</feature>
<evidence type="ECO:0000313" key="2">
    <source>
        <dbReference type="EMBL" id="AYO29779.1"/>
    </source>
</evidence>
<sequence length="54" mass="5941">MTEATRDPKTPVTVSDVLAVIREQTAMPAGHIPLGTILKSPECKINWNYKMLCA</sequence>
<dbReference type="RefSeq" id="WP_120768648.1">
    <property type="nucleotide sequence ID" value="NZ_CP033169.1"/>
</dbReference>
<dbReference type="Proteomes" id="UP000280960">
    <property type="component" value="Chromosome"/>
</dbReference>
<name>A0A3G2R350_9FIRM</name>
<reference evidence="2 3" key="1">
    <citation type="submission" date="2018-10" db="EMBL/GenBank/DDBJ databases">
        <authorList>
            <person name="Zhang X."/>
        </authorList>
    </citation>
    <scope>NUCLEOTIDE SEQUENCE [LARGE SCALE GENOMIC DNA]</scope>
    <source>
        <strain evidence="2 3">SK-G1</strain>
    </source>
</reference>
<accession>A0A3G2R350</accession>
<dbReference type="KEGG" id="bacg:D2962_03385"/>
<dbReference type="Gene3D" id="3.40.50.10840">
    <property type="entry name" value="Putative sugar-binding, N-terminal domain"/>
    <property type="match status" value="1"/>
</dbReference>
<dbReference type="SUPFAM" id="SSF142764">
    <property type="entry name" value="YgbK-like"/>
    <property type="match status" value="1"/>
</dbReference>
<proteinExistence type="predicted"/>
<dbReference type="AlphaFoldDB" id="A0A3G2R350"/>
<dbReference type="InterPro" id="IPR010737">
    <property type="entry name" value="4-carb_acid_sugar_kinase_N"/>
</dbReference>
<keyword evidence="3" id="KW-1185">Reference proteome</keyword>
<dbReference type="Pfam" id="PF07005">
    <property type="entry name" value="SBD_N"/>
    <property type="match status" value="1"/>
</dbReference>
<gene>
    <name evidence="2" type="ORF">D2962_03385</name>
</gene>
<protein>
    <recommendedName>
        <fullName evidence="1">Four-carbon acid sugar kinase N-terminal domain-containing protein</fullName>
    </recommendedName>
</protein>
<evidence type="ECO:0000313" key="3">
    <source>
        <dbReference type="Proteomes" id="UP000280960"/>
    </source>
</evidence>